<dbReference type="Gene3D" id="3.30.470.20">
    <property type="entry name" value="ATP-grasp fold, B domain"/>
    <property type="match status" value="1"/>
</dbReference>
<name>A0A972GWU7_9BACL</name>
<dbReference type="AlphaFoldDB" id="A0A972GWU7"/>
<dbReference type="RefSeq" id="WP_171652502.1">
    <property type="nucleotide sequence ID" value="NZ_WHOD01000055.1"/>
</dbReference>
<protein>
    <recommendedName>
        <fullName evidence="3">ATP-grasp domain-containing protein</fullName>
    </recommendedName>
</protein>
<comment type="caution">
    <text evidence="1">The sequence shown here is derived from an EMBL/GenBank/DDBJ whole genome shotgun (WGS) entry which is preliminary data.</text>
</comment>
<dbReference type="Pfam" id="PF14398">
    <property type="entry name" value="ATPgrasp_YheCD"/>
    <property type="match status" value="1"/>
</dbReference>
<dbReference type="InterPro" id="IPR026838">
    <property type="entry name" value="YheC/D"/>
</dbReference>
<dbReference type="EMBL" id="WHOD01000055">
    <property type="protein sequence ID" value="NOU94305.1"/>
    <property type="molecule type" value="Genomic_DNA"/>
</dbReference>
<evidence type="ECO:0000313" key="2">
    <source>
        <dbReference type="Proteomes" id="UP000641588"/>
    </source>
</evidence>
<dbReference type="SUPFAM" id="SSF56059">
    <property type="entry name" value="Glutathione synthetase ATP-binding domain-like"/>
    <property type="match status" value="1"/>
</dbReference>
<dbReference type="Proteomes" id="UP000641588">
    <property type="component" value="Unassembled WGS sequence"/>
</dbReference>
<gene>
    <name evidence="1" type="ORF">GC093_13905</name>
</gene>
<keyword evidence="2" id="KW-1185">Reference proteome</keyword>
<proteinExistence type="predicted"/>
<evidence type="ECO:0000313" key="1">
    <source>
        <dbReference type="EMBL" id="NOU94305.1"/>
    </source>
</evidence>
<sequence>MAYNLDKWTKHKIMSGSSELVSALPVTRILGYKSFAALLEKYRKIIVKPSGAYGGLGVIQVSSIGDGQYEVHYGQNKKKITGIQSTYSFVRSKYKPTLKVVQQKIALAQVKGKPFDVRVMVQRTNKSNWTVTGKLAKIAGAGFIITNTARSKGKVVPIASAIRNSTISGISEEIVLRGIDRIALKAVKQLHSSYRWIRIVGMDIGLDSHGKVWIIEANFEPSKSLFLKLKDKSTYRKIMDFARKRVK</sequence>
<evidence type="ECO:0008006" key="3">
    <source>
        <dbReference type="Google" id="ProtNLM"/>
    </source>
</evidence>
<reference evidence="1" key="1">
    <citation type="submission" date="2019-10" db="EMBL/GenBank/DDBJ databases">
        <title>Description of Paenibacillus glebae sp. nov.</title>
        <authorList>
            <person name="Carlier A."/>
            <person name="Qi S."/>
        </authorList>
    </citation>
    <scope>NUCLEOTIDE SEQUENCE</scope>
    <source>
        <strain evidence="1">LMG 31456</strain>
    </source>
</reference>
<organism evidence="1 2">
    <name type="scientific">Paenibacillus foliorum</name>
    <dbReference type="NCBI Taxonomy" id="2654974"/>
    <lineage>
        <taxon>Bacteria</taxon>
        <taxon>Bacillati</taxon>
        <taxon>Bacillota</taxon>
        <taxon>Bacilli</taxon>
        <taxon>Bacillales</taxon>
        <taxon>Paenibacillaceae</taxon>
        <taxon>Paenibacillus</taxon>
    </lineage>
</organism>
<accession>A0A972GWU7</accession>